<feature type="domain" description="CAAX prenyl protease 2/Lysostaphin resistance protein A-like" evidence="2">
    <location>
        <begin position="128"/>
        <end position="228"/>
    </location>
</feature>
<evidence type="ECO:0000313" key="3">
    <source>
        <dbReference type="EMBL" id="MFC5913442.1"/>
    </source>
</evidence>
<reference evidence="4" key="1">
    <citation type="journal article" date="2019" name="Int. J. Syst. Evol. Microbiol.">
        <title>The Global Catalogue of Microorganisms (GCM) 10K type strain sequencing project: providing services to taxonomists for standard genome sequencing and annotation.</title>
        <authorList>
            <consortium name="The Broad Institute Genomics Platform"/>
            <consortium name="The Broad Institute Genome Sequencing Center for Infectious Disease"/>
            <person name="Wu L."/>
            <person name="Ma J."/>
        </authorList>
    </citation>
    <scope>NUCLEOTIDE SEQUENCE [LARGE SCALE GENOMIC DNA]</scope>
    <source>
        <strain evidence="4">JCM 4147</strain>
    </source>
</reference>
<dbReference type="Proteomes" id="UP001596200">
    <property type="component" value="Unassembled WGS sequence"/>
</dbReference>
<dbReference type="InterPro" id="IPR003675">
    <property type="entry name" value="Rce1/LyrA-like_dom"/>
</dbReference>
<keyword evidence="3" id="KW-0378">Hydrolase</keyword>
<sequence>MRSAADTAPDRGPGRRSLPAFFALVTAVSVPFWLLGAWIDTTGEAPIGLPVSALMFVCPAVAASVLVHRREGRAGVVRLLARVADCSRAPRKGRYALAIGFMPAVVVTAVVLAGLSGAALGGLPMPLTAVPVLAVVFLIAAAAEELGWTGYATDPMIRRWGELNTGVALGVFWGAWHLVPLVQAHHGALWIGGWFATTVAVRVVMVRLHQSTGRSVLSAICVHASLNVCAAMTPGYGLPRMSLIIGGLTVLVAVAATVPAAGATTRAQNALPDGTES</sequence>
<keyword evidence="1" id="KW-0812">Transmembrane</keyword>
<dbReference type="RefSeq" id="WP_344512798.1">
    <property type="nucleotide sequence ID" value="NZ_BAAATU010000024.1"/>
</dbReference>
<gene>
    <name evidence="3" type="ORF">ACFP1B_08380</name>
</gene>
<dbReference type="EMBL" id="JBHSPU010000009">
    <property type="protein sequence ID" value="MFC5913442.1"/>
    <property type="molecule type" value="Genomic_DNA"/>
</dbReference>
<feature type="transmembrane region" description="Helical" evidence="1">
    <location>
        <begin position="125"/>
        <end position="143"/>
    </location>
</feature>
<dbReference type="GO" id="GO:0016787">
    <property type="term" value="F:hydrolase activity"/>
    <property type="evidence" value="ECO:0007669"/>
    <property type="project" value="UniProtKB-KW"/>
</dbReference>
<protein>
    <submittedName>
        <fullName evidence="3">CPBP family intramembrane glutamic endopeptidase</fullName>
        <ecNumber evidence="3">3.4.-.-</ecNumber>
    </submittedName>
</protein>
<keyword evidence="1" id="KW-0472">Membrane</keyword>
<proteinExistence type="predicted"/>
<evidence type="ECO:0000256" key="1">
    <source>
        <dbReference type="SAM" id="Phobius"/>
    </source>
</evidence>
<dbReference type="EC" id="3.4.-.-" evidence="3"/>
<dbReference type="Pfam" id="PF02517">
    <property type="entry name" value="Rce1-like"/>
    <property type="match status" value="1"/>
</dbReference>
<feature type="transmembrane region" description="Helical" evidence="1">
    <location>
        <begin position="217"/>
        <end position="237"/>
    </location>
</feature>
<evidence type="ECO:0000313" key="4">
    <source>
        <dbReference type="Proteomes" id="UP001596200"/>
    </source>
</evidence>
<feature type="transmembrane region" description="Helical" evidence="1">
    <location>
        <begin position="243"/>
        <end position="262"/>
    </location>
</feature>
<feature type="transmembrane region" description="Helical" evidence="1">
    <location>
        <begin position="45"/>
        <end position="67"/>
    </location>
</feature>
<feature type="transmembrane region" description="Helical" evidence="1">
    <location>
        <begin position="20"/>
        <end position="39"/>
    </location>
</feature>
<feature type="transmembrane region" description="Helical" evidence="1">
    <location>
        <begin position="95"/>
        <end position="119"/>
    </location>
</feature>
<evidence type="ECO:0000259" key="2">
    <source>
        <dbReference type="Pfam" id="PF02517"/>
    </source>
</evidence>
<organism evidence="3 4">
    <name type="scientific">Streptomyces pulveraceus</name>
    <dbReference type="NCBI Taxonomy" id="68258"/>
    <lineage>
        <taxon>Bacteria</taxon>
        <taxon>Bacillati</taxon>
        <taxon>Actinomycetota</taxon>
        <taxon>Actinomycetes</taxon>
        <taxon>Kitasatosporales</taxon>
        <taxon>Streptomycetaceae</taxon>
        <taxon>Streptomyces</taxon>
    </lineage>
</organism>
<feature type="transmembrane region" description="Helical" evidence="1">
    <location>
        <begin position="163"/>
        <end position="182"/>
    </location>
</feature>
<dbReference type="PANTHER" id="PTHR35797">
    <property type="entry name" value="PROTEASE-RELATED"/>
    <property type="match status" value="1"/>
</dbReference>
<keyword evidence="1" id="KW-1133">Transmembrane helix</keyword>
<keyword evidence="4" id="KW-1185">Reference proteome</keyword>
<feature type="transmembrane region" description="Helical" evidence="1">
    <location>
        <begin position="188"/>
        <end position="205"/>
    </location>
</feature>
<dbReference type="PANTHER" id="PTHR35797:SF1">
    <property type="entry name" value="PROTEASE"/>
    <property type="match status" value="1"/>
</dbReference>
<comment type="caution">
    <text evidence="3">The sequence shown here is derived from an EMBL/GenBank/DDBJ whole genome shotgun (WGS) entry which is preliminary data.</text>
</comment>
<accession>A0ABW1GIH0</accession>
<dbReference type="InterPro" id="IPR042150">
    <property type="entry name" value="MmRce1-like"/>
</dbReference>
<name>A0ABW1GIH0_9ACTN</name>